<gene>
    <name evidence="1" type="ORF">PBR20603_00408</name>
</gene>
<name>A0A5E5BMB0_9BURK</name>
<dbReference type="EMBL" id="CABPST010000001">
    <property type="protein sequence ID" value="VVE86488.1"/>
    <property type="molecule type" value="Genomic_DNA"/>
</dbReference>
<dbReference type="AlphaFoldDB" id="A0A5E5BMB0"/>
<proteinExistence type="predicted"/>
<reference evidence="1 2" key="1">
    <citation type="submission" date="2019-08" db="EMBL/GenBank/DDBJ databases">
        <authorList>
            <person name="Peeters C."/>
        </authorList>
    </citation>
    <scope>NUCLEOTIDE SEQUENCE [LARGE SCALE GENOMIC DNA]</scope>
    <source>
        <strain evidence="1 2">LMG 20603</strain>
    </source>
</reference>
<organism evidence="1 2">
    <name type="scientific">Pandoraea bronchicola</name>
    <dbReference type="NCBI Taxonomy" id="2508287"/>
    <lineage>
        <taxon>Bacteria</taxon>
        <taxon>Pseudomonadati</taxon>
        <taxon>Pseudomonadota</taxon>
        <taxon>Betaproteobacteria</taxon>
        <taxon>Burkholderiales</taxon>
        <taxon>Burkholderiaceae</taxon>
        <taxon>Pandoraea</taxon>
    </lineage>
</organism>
<accession>A0A5E5BMB0</accession>
<keyword evidence="2" id="KW-1185">Reference proteome</keyword>
<evidence type="ECO:0000313" key="2">
    <source>
        <dbReference type="Proteomes" id="UP000382040"/>
    </source>
</evidence>
<protein>
    <submittedName>
        <fullName evidence="1">Uncharacterized protein</fullName>
    </submittedName>
</protein>
<sequence length="96" mass="10031">MRRRGATPRVGQALDASCVDMAFMGTSRVRNLGHCNVHLTAFPGFASQFGEYPRGSGYAGSFGDLSAGLSGCAGAFSVTLRSDKRGLRGARAKSQS</sequence>
<evidence type="ECO:0000313" key="1">
    <source>
        <dbReference type="EMBL" id="VVE86488.1"/>
    </source>
</evidence>
<dbReference type="Proteomes" id="UP000382040">
    <property type="component" value="Unassembled WGS sequence"/>
</dbReference>